<evidence type="ECO:0000256" key="5">
    <source>
        <dbReference type="ARBA" id="ARBA00022723"/>
    </source>
</evidence>
<evidence type="ECO:0000313" key="17">
    <source>
        <dbReference type="Proteomes" id="UP001497444"/>
    </source>
</evidence>
<dbReference type="PANTHER" id="PTHR45768">
    <property type="entry name" value="E3 UBIQUITIN-PROTEIN LIGASE RNF13-LIKE"/>
    <property type="match status" value="1"/>
</dbReference>
<evidence type="ECO:0000256" key="8">
    <source>
        <dbReference type="ARBA" id="ARBA00022833"/>
    </source>
</evidence>
<evidence type="ECO:0000256" key="14">
    <source>
        <dbReference type="SAM" id="Phobius"/>
    </source>
</evidence>
<name>A0ABP0WHD1_9BRYO</name>
<dbReference type="InterPro" id="IPR001841">
    <property type="entry name" value="Znf_RING"/>
</dbReference>
<evidence type="ECO:0000256" key="12">
    <source>
        <dbReference type="PROSITE-ProRule" id="PRU00175"/>
    </source>
</evidence>
<comment type="similarity">
    <text evidence="11">Belongs to the RING-type zinc finger family. ATL subfamily.</text>
</comment>
<keyword evidence="3" id="KW-0808">Transferase</keyword>
<keyword evidence="8" id="KW-0862">Zinc</keyword>
<feature type="transmembrane region" description="Helical" evidence="14">
    <location>
        <begin position="58"/>
        <end position="79"/>
    </location>
</feature>
<evidence type="ECO:0000256" key="11">
    <source>
        <dbReference type="ARBA" id="ARBA00024209"/>
    </source>
</evidence>
<gene>
    <name evidence="16" type="ORF">CSSPJE1EN1_LOCUS11765</name>
</gene>
<feature type="compositionally biased region" description="Low complexity" evidence="13">
    <location>
        <begin position="256"/>
        <end position="277"/>
    </location>
</feature>
<dbReference type="SMART" id="SM00184">
    <property type="entry name" value="RING"/>
    <property type="match status" value="1"/>
</dbReference>
<keyword evidence="7" id="KW-0833">Ubl conjugation pathway</keyword>
<keyword evidence="5" id="KW-0479">Metal-binding</keyword>
<dbReference type="EMBL" id="OZ020113">
    <property type="protein sequence ID" value="CAK9266287.1"/>
    <property type="molecule type" value="Genomic_DNA"/>
</dbReference>
<comment type="pathway">
    <text evidence="2">Protein modification; protein ubiquitination.</text>
</comment>
<evidence type="ECO:0000256" key="4">
    <source>
        <dbReference type="ARBA" id="ARBA00022692"/>
    </source>
</evidence>
<feature type="region of interest" description="Disordered" evidence="13">
    <location>
        <begin position="495"/>
        <end position="516"/>
    </location>
</feature>
<keyword evidence="10 14" id="KW-0472">Membrane</keyword>
<evidence type="ECO:0000256" key="10">
    <source>
        <dbReference type="ARBA" id="ARBA00023136"/>
    </source>
</evidence>
<comment type="subcellular location">
    <subcellularLocation>
        <location evidence="1">Membrane</location>
        <topology evidence="1">Single-pass membrane protein</topology>
    </subcellularLocation>
</comment>
<keyword evidence="9 14" id="KW-1133">Transmembrane helix</keyword>
<dbReference type="Proteomes" id="UP001497444">
    <property type="component" value="Chromosome 18"/>
</dbReference>
<evidence type="ECO:0000256" key="6">
    <source>
        <dbReference type="ARBA" id="ARBA00022771"/>
    </source>
</evidence>
<dbReference type="Gene3D" id="3.30.40.10">
    <property type="entry name" value="Zinc/RING finger domain, C3HC4 (zinc finger)"/>
    <property type="match status" value="1"/>
</dbReference>
<accession>A0ABP0WHD1</accession>
<dbReference type="InterPro" id="IPR013083">
    <property type="entry name" value="Znf_RING/FYVE/PHD"/>
</dbReference>
<evidence type="ECO:0000313" key="16">
    <source>
        <dbReference type="EMBL" id="CAK9266287.1"/>
    </source>
</evidence>
<evidence type="ECO:0000256" key="2">
    <source>
        <dbReference type="ARBA" id="ARBA00004906"/>
    </source>
</evidence>
<sequence length="516" mass="55428">MVPTIHWLGSPKKMVGHLPYTMPPFPLRPPLPHHPLFTEARSSSNTSATAAAHINPSVVVIVVILSVVFILSGFLHLLARCLGRRRSSSWLRRGDAAYQGSGHELLPGSSSISHTSPAASVSAVHGQLQQLFHLHDSGVEQAFIDTLPVFAYGSIRGLKDSADCAVCLNEFGEDDRLRLLPKCNHAFHLSCIDTWLLSNSTCPLCRRSLLPDDPPAAASSSAAADQLDHQAAVELGKVKMGSSTRAATAKTTTAAAAAAAGPSSSSSKRTSRTPAATGSVLRTRSYSMGSYEYVVDPSNLQELMIAPTPFPGRPQNWAPSRPTHRSALSDSIPELACSSSNEEGGGDEEAAVVAGATAATTSTDSQPQSRGQSFRARIHAALRAQFLFSEAAATSNLTKNHNNHHHNNDNKDLARRSSSLSRLPESKNSVSIYRRSMSETSSSSLQVSSCTRIQNLMFVEFGTQESHTAQLQFFFTQSNLFFVCTAKLLGTFTSNITTSDNTHGRKQPSKHIGRSQ</sequence>
<evidence type="ECO:0000256" key="13">
    <source>
        <dbReference type="SAM" id="MobiDB-lite"/>
    </source>
</evidence>
<feature type="domain" description="RING-type" evidence="15">
    <location>
        <begin position="164"/>
        <end position="206"/>
    </location>
</feature>
<protein>
    <recommendedName>
        <fullName evidence="15">RING-type domain-containing protein</fullName>
    </recommendedName>
</protein>
<evidence type="ECO:0000256" key="7">
    <source>
        <dbReference type="ARBA" id="ARBA00022786"/>
    </source>
</evidence>
<evidence type="ECO:0000259" key="15">
    <source>
        <dbReference type="PROSITE" id="PS50089"/>
    </source>
</evidence>
<evidence type="ECO:0000256" key="9">
    <source>
        <dbReference type="ARBA" id="ARBA00022989"/>
    </source>
</evidence>
<proteinExistence type="inferred from homology"/>
<feature type="compositionally biased region" description="Basic residues" evidence="13">
    <location>
        <begin position="504"/>
        <end position="516"/>
    </location>
</feature>
<reference evidence="16" key="1">
    <citation type="submission" date="2024-02" db="EMBL/GenBank/DDBJ databases">
        <authorList>
            <consortium name="ELIXIR-Norway"/>
            <consortium name="Elixir Norway"/>
        </authorList>
    </citation>
    <scope>NUCLEOTIDE SEQUENCE</scope>
</reference>
<dbReference type="PANTHER" id="PTHR45768:SF18">
    <property type="entry name" value="RING-H2 FINGER PROTEIN ATL47-RELATED"/>
    <property type="match status" value="1"/>
</dbReference>
<organism evidence="16 17">
    <name type="scientific">Sphagnum jensenii</name>
    <dbReference type="NCBI Taxonomy" id="128206"/>
    <lineage>
        <taxon>Eukaryota</taxon>
        <taxon>Viridiplantae</taxon>
        <taxon>Streptophyta</taxon>
        <taxon>Embryophyta</taxon>
        <taxon>Bryophyta</taxon>
        <taxon>Sphagnophytina</taxon>
        <taxon>Sphagnopsida</taxon>
        <taxon>Sphagnales</taxon>
        <taxon>Sphagnaceae</taxon>
        <taxon>Sphagnum</taxon>
    </lineage>
</organism>
<feature type="region of interest" description="Disordered" evidence="13">
    <location>
        <begin position="256"/>
        <end position="279"/>
    </location>
</feature>
<dbReference type="Pfam" id="PF13639">
    <property type="entry name" value="zf-RING_2"/>
    <property type="match status" value="1"/>
</dbReference>
<evidence type="ECO:0000256" key="3">
    <source>
        <dbReference type="ARBA" id="ARBA00022679"/>
    </source>
</evidence>
<keyword evidence="17" id="KW-1185">Reference proteome</keyword>
<dbReference type="SUPFAM" id="SSF57850">
    <property type="entry name" value="RING/U-box"/>
    <property type="match status" value="1"/>
</dbReference>
<dbReference type="PROSITE" id="PS50089">
    <property type="entry name" value="ZF_RING_2"/>
    <property type="match status" value="1"/>
</dbReference>
<keyword evidence="4 14" id="KW-0812">Transmembrane</keyword>
<keyword evidence="6 12" id="KW-0863">Zinc-finger</keyword>
<evidence type="ECO:0000256" key="1">
    <source>
        <dbReference type="ARBA" id="ARBA00004167"/>
    </source>
</evidence>
<feature type="region of interest" description="Disordered" evidence="13">
    <location>
        <begin position="398"/>
        <end position="427"/>
    </location>
</feature>
<dbReference type="CDD" id="cd16461">
    <property type="entry name" value="RING-H2_EL5-like"/>
    <property type="match status" value="1"/>
</dbReference>
<feature type="compositionally biased region" description="Basic and acidic residues" evidence="13">
    <location>
        <begin position="406"/>
        <end position="415"/>
    </location>
</feature>